<dbReference type="PROSITE" id="PS50297">
    <property type="entry name" value="ANK_REP_REGION"/>
    <property type="match status" value="1"/>
</dbReference>
<gene>
    <name evidence="2" type="primary">gb11413</name>
    <name evidence="2" type="ORF">PR202_gb11413</name>
</gene>
<dbReference type="SMART" id="SM00248">
    <property type="entry name" value="ANK"/>
    <property type="match status" value="2"/>
</dbReference>
<dbReference type="Pfam" id="PF12796">
    <property type="entry name" value="Ank_2"/>
    <property type="match status" value="1"/>
</dbReference>
<dbReference type="PROSITE" id="PS50088">
    <property type="entry name" value="ANK_REPEAT"/>
    <property type="match status" value="1"/>
</dbReference>
<organism evidence="2 3">
    <name type="scientific">Eleusine coracana subsp. coracana</name>
    <dbReference type="NCBI Taxonomy" id="191504"/>
    <lineage>
        <taxon>Eukaryota</taxon>
        <taxon>Viridiplantae</taxon>
        <taxon>Streptophyta</taxon>
        <taxon>Embryophyta</taxon>
        <taxon>Tracheophyta</taxon>
        <taxon>Spermatophyta</taxon>
        <taxon>Magnoliopsida</taxon>
        <taxon>Liliopsida</taxon>
        <taxon>Poales</taxon>
        <taxon>Poaceae</taxon>
        <taxon>PACMAD clade</taxon>
        <taxon>Chloridoideae</taxon>
        <taxon>Cynodonteae</taxon>
        <taxon>Eleusininae</taxon>
        <taxon>Eleusine</taxon>
    </lineage>
</organism>
<dbReference type="InterPro" id="IPR002110">
    <property type="entry name" value="Ankyrin_rpt"/>
</dbReference>
<evidence type="ECO:0000256" key="1">
    <source>
        <dbReference type="PROSITE-ProRule" id="PRU00023"/>
    </source>
</evidence>
<dbReference type="PANTHER" id="PTHR46224:SF12">
    <property type="entry name" value="OS03G0680400 PROTEIN"/>
    <property type="match status" value="1"/>
</dbReference>
<name>A0AAV5EMY6_ELECO</name>
<evidence type="ECO:0000313" key="3">
    <source>
        <dbReference type="Proteomes" id="UP001054889"/>
    </source>
</evidence>
<evidence type="ECO:0000313" key="2">
    <source>
        <dbReference type="EMBL" id="GJN23737.1"/>
    </source>
</evidence>
<dbReference type="PANTHER" id="PTHR46224">
    <property type="entry name" value="ANKYRIN REPEAT FAMILY PROTEIN"/>
    <property type="match status" value="1"/>
</dbReference>
<dbReference type="InterPro" id="IPR036770">
    <property type="entry name" value="Ankyrin_rpt-contain_sf"/>
</dbReference>
<dbReference type="SUPFAM" id="SSF48403">
    <property type="entry name" value="Ankyrin repeat"/>
    <property type="match status" value="1"/>
</dbReference>
<dbReference type="EMBL" id="BQKI01000076">
    <property type="protein sequence ID" value="GJN23737.1"/>
    <property type="molecule type" value="Genomic_DNA"/>
</dbReference>
<comment type="caution">
    <text evidence="2">The sequence shown here is derived from an EMBL/GenBank/DDBJ whole genome shotgun (WGS) entry which is preliminary data.</text>
</comment>
<sequence>MDPPPSRSHGGFDKYHFYHWLGCKILALGESTEVELLLAVQVGDVRGLKELVSGMEEKDRAKLAEMHFDGTGLLHLAVNLGRIEVVRYFVEELGFDVECAAISGGNEELIQLLLSRGARVDVAIAHGTPLHIAASYGMTGAVKILLEHNADPNSISKVSGTPLLTALHSTKHVVNESDALEIVKLLVKVHVLFPFAFIVLTTGWDPVSSCSK</sequence>
<reference evidence="2" key="1">
    <citation type="journal article" date="2018" name="DNA Res.">
        <title>Multiple hybrid de novo genome assembly of finger millet, an orphan allotetraploid crop.</title>
        <authorList>
            <person name="Hatakeyama M."/>
            <person name="Aluri S."/>
            <person name="Balachadran M.T."/>
            <person name="Sivarajan S.R."/>
            <person name="Patrignani A."/>
            <person name="Gruter S."/>
            <person name="Poveda L."/>
            <person name="Shimizu-Inatsugi R."/>
            <person name="Baeten J."/>
            <person name="Francoijs K.J."/>
            <person name="Nataraja K.N."/>
            <person name="Reddy Y.A.N."/>
            <person name="Phadnis S."/>
            <person name="Ravikumar R.L."/>
            <person name="Schlapbach R."/>
            <person name="Sreeman S.M."/>
            <person name="Shimizu K.K."/>
        </authorList>
    </citation>
    <scope>NUCLEOTIDE SEQUENCE</scope>
</reference>
<accession>A0AAV5EMY6</accession>
<dbReference type="Proteomes" id="UP001054889">
    <property type="component" value="Unassembled WGS sequence"/>
</dbReference>
<dbReference type="InterPro" id="IPR051616">
    <property type="entry name" value="Cul2-RING_E3_ligase_SR"/>
</dbReference>
<feature type="repeat" description="ANK" evidence="1">
    <location>
        <begin position="125"/>
        <end position="157"/>
    </location>
</feature>
<keyword evidence="3" id="KW-1185">Reference proteome</keyword>
<reference evidence="2" key="2">
    <citation type="submission" date="2021-12" db="EMBL/GenBank/DDBJ databases">
        <title>Resequencing data analysis of finger millet.</title>
        <authorList>
            <person name="Hatakeyama M."/>
            <person name="Aluri S."/>
            <person name="Balachadran M.T."/>
            <person name="Sivarajan S.R."/>
            <person name="Poveda L."/>
            <person name="Shimizu-Inatsugi R."/>
            <person name="Schlapbach R."/>
            <person name="Sreeman S.M."/>
            <person name="Shimizu K.K."/>
        </authorList>
    </citation>
    <scope>NUCLEOTIDE SEQUENCE</scope>
</reference>
<dbReference type="AlphaFoldDB" id="A0AAV5EMY6"/>
<keyword evidence="1" id="KW-0040">ANK repeat</keyword>
<dbReference type="Gene3D" id="1.25.40.20">
    <property type="entry name" value="Ankyrin repeat-containing domain"/>
    <property type="match status" value="2"/>
</dbReference>
<protein>
    <submittedName>
        <fullName evidence="2">Uncharacterized protein</fullName>
    </submittedName>
</protein>
<proteinExistence type="predicted"/>